<dbReference type="AlphaFoldDB" id="A0A0J9TM63"/>
<sequence>MTSNKEDMLYVDYNDYNYVTREFKEAIEYNYDEDSLEKVISYMRSLKHNMKKEDDIIKKFFRLLRNDDIYIKGTTPKYCKYINLWLNKEYLKEHNQNKVKNFDVFKKFVNQLNYVKFGNQDNSCEKYINPLETKTIIKIEFLYDLYDKYNKIKSLSPEIKFERRLKNKQPNWPRKQQQDRSRKQQQDGSRKQQQDGSRKQQQDGSRKQQIDGSMKQKQDGSRNQLLKSCRKNNITNNIVYYSLKFHY</sequence>
<evidence type="ECO:0000313" key="3">
    <source>
        <dbReference type="Proteomes" id="UP000053239"/>
    </source>
</evidence>
<gene>
    <name evidence="2" type="ORF">PVNG_05434</name>
</gene>
<protein>
    <submittedName>
        <fullName evidence="2">Uncharacterized protein</fullName>
    </submittedName>
</protein>
<dbReference type="EMBL" id="KQ235604">
    <property type="protein sequence ID" value="KMZ96449.1"/>
    <property type="molecule type" value="Genomic_DNA"/>
</dbReference>
<proteinExistence type="predicted"/>
<feature type="compositionally biased region" description="Basic and acidic residues" evidence="1">
    <location>
        <begin position="176"/>
        <end position="220"/>
    </location>
</feature>
<evidence type="ECO:0000256" key="1">
    <source>
        <dbReference type="SAM" id="MobiDB-lite"/>
    </source>
</evidence>
<feature type="region of interest" description="Disordered" evidence="1">
    <location>
        <begin position="164"/>
        <end position="228"/>
    </location>
</feature>
<organism evidence="2 3">
    <name type="scientific">Plasmodium vivax North Korean</name>
    <dbReference type="NCBI Taxonomy" id="1035514"/>
    <lineage>
        <taxon>Eukaryota</taxon>
        <taxon>Sar</taxon>
        <taxon>Alveolata</taxon>
        <taxon>Apicomplexa</taxon>
        <taxon>Aconoidasida</taxon>
        <taxon>Haemosporida</taxon>
        <taxon>Plasmodiidae</taxon>
        <taxon>Plasmodium</taxon>
        <taxon>Plasmodium (Plasmodium)</taxon>
    </lineage>
</organism>
<name>A0A0J9TM63_PLAVI</name>
<evidence type="ECO:0000313" key="2">
    <source>
        <dbReference type="EMBL" id="KMZ96449.1"/>
    </source>
</evidence>
<accession>A0A0J9TM63</accession>
<reference evidence="2 3" key="1">
    <citation type="submission" date="2011-09" db="EMBL/GenBank/DDBJ databases">
        <title>The Genome Sequence of Plasmodium vivax North Korean.</title>
        <authorList>
            <consortium name="The Broad Institute Genome Sequencing Platform"/>
            <consortium name="The Broad Institute Genome Sequencing Center for Infectious Disease"/>
            <person name="Neafsey D."/>
            <person name="Carlton J."/>
            <person name="Barnwell J."/>
            <person name="Collins W."/>
            <person name="Escalante A."/>
            <person name="Mullikin J."/>
            <person name="Saul A."/>
            <person name="Guigo R."/>
            <person name="Camara F."/>
            <person name="Young S.K."/>
            <person name="Zeng Q."/>
            <person name="Gargeya S."/>
            <person name="Fitzgerald M."/>
            <person name="Haas B."/>
            <person name="Abouelleil A."/>
            <person name="Alvarado L."/>
            <person name="Arachchi H.M."/>
            <person name="Berlin A."/>
            <person name="Brown A."/>
            <person name="Chapman S.B."/>
            <person name="Chen Z."/>
            <person name="Dunbar C."/>
            <person name="Freedman E."/>
            <person name="Gearin G."/>
            <person name="Gellesch M."/>
            <person name="Goldberg J."/>
            <person name="Griggs A."/>
            <person name="Gujja S."/>
            <person name="Heiman D."/>
            <person name="Howarth C."/>
            <person name="Larson L."/>
            <person name="Lui A."/>
            <person name="MacDonald P.J.P."/>
            <person name="Montmayeur A."/>
            <person name="Murphy C."/>
            <person name="Neiman D."/>
            <person name="Pearson M."/>
            <person name="Priest M."/>
            <person name="Roberts A."/>
            <person name="Saif S."/>
            <person name="Shea T."/>
            <person name="Shenoy N."/>
            <person name="Sisk P."/>
            <person name="Stolte C."/>
            <person name="Sykes S."/>
            <person name="Wortman J."/>
            <person name="Nusbaum C."/>
            <person name="Birren B."/>
        </authorList>
    </citation>
    <scope>NUCLEOTIDE SEQUENCE [LARGE SCALE GENOMIC DNA]</scope>
    <source>
        <strain evidence="2 3">North Korean</strain>
    </source>
</reference>
<dbReference type="Proteomes" id="UP000053239">
    <property type="component" value="Unassembled WGS sequence"/>
</dbReference>